<evidence type="ECO:0000256" key="4">
    <source>
        <dbReference type="ARBA" id="ARBA00022737"/>
    </source>
</evidence>
<dbReference type="PANTHER" id="PTHR43687">
    <property type="entry name" value="ADENYLYLSULFATE REDUCTASE, BETA SUBUNIT"/>
    <property type="match status" value="1"/>
</dbReference>
<gene>
    <name evidence="9" type="ORF">SAMN02745206_00509</name>
</gene>
<dbReference type="InterPro" id="IPR017896">
    <property type="entry name" value="4Fe4S_Fe-S-bd"/>
</dbReference>
<dbReference type="SUPFAM" id="SSF55021">
    <property type="entry name" value="ACT-like"/>
    <property type="match status" value="1"/>
</dbReference>
<accession>A0A1M4UKY2</accession>
<keyword evidence="7" id="KW-0411">Iron-sulfur</keyword>
<dbReference type="PROSITE" id="PS00198">
    <property type="entry name" value="4FE4S_FER_1"/>
    <property type="match status" value="2"/>
</dbReference>
<keyword evidence="4" id="KW-0677">Repeat</keyword>
<evidence type="ECO:0000313" key="10">
    <source>
        <dbReference type="Proteomes" id="UP000184076"/>
    </source>
</evidence>
<dbReference type="AlphaFoldDB" id="A0A1M4UKY2"/>
<dbReference type="GO" id="GO:0051539">
    <property type="term" value="F:4 iron, 4 sulfur cluster binding"/>
    <property type="evidence" value="ECO:0007669"/>
    <property type="project" value="UniProtKB-KW"/>
</dbReference>
<dbReference type="Pfam" id="PF09383">
    <property type="entry name" value="NIL"/>
    <property type="match status" value="1"/>
</dbReference>
<evidence type="ECO:0000256" key="5">
    <source>
        <dbReference type="ARBA" id="ARBA00022982"/>
    </source>
</evidence>
<dbReference type="RefSeq" id="WP_073036654.1">
    <property type="nucleotide sequence ID" value="NZ_FQVB01000005.1"/>
</dbReference>
<reference evidence="10" key="1">
    <citation type="submission" date="2016-11" db="EMBL/GenBank/DDBJ databases">
        <authorList>
            <person name="Varghese N."/>
            <person name="Submissions S."/>
        </authorList>
    </citation>
    <scope>NUCLEOTIDE SEQUENCE [LARGE SCALE GENOMIC DNA]</scope>
    <source>
        <strain evidence="10">DSM 9756</strain>
    </source>
</reference>
<feature type="domain" description="4Fe-4S ferredoxin-type" evidence="8">
    <location>
        <begin position="76"/>
        <end position="105"/>
    </location>
</feature>
<keyword evidence="5" id="KW-0249">Electron transport</keyword>
<evidence type="ECO:0000256" key="6">
    <source>
        <dbReference type="ARBA" id="ARBA00023004"/>
    </source>
</evidence>
<keyword evidence="6" id="KW-0408">Iron</keyword>
<dbReference type="PANTHER" id="PTHR43687:SF6">
    <property type="entry name" value="L-ASPARTATE SEMIALDEHYDE SULFURTRANSFERASE IRON-SULFUR SUBUNIT"/>
    <property type="match status" value="1"/>
</dbReference>
<dbReference type="Gene3D" id="3.30.70.20">
    <property type="match status" value="2"/>
</dbReference>
<keyword evidence="10" id="KW-1185">Reference proteome</keyword>
<evidence type="ECO:0000313" key="9">
    <source>
        <dbReference type="EMBL" id="SHE57308.1"/>
    </source>
</evidence>
<dbReference type="SUPFAM" id="SSF54862">
    <property type="entry name" value="4Fe-4S ferredoxins"/>
    <property type="match status" value="1"/>
</dbReference>
<dbReference type="InterPro" id="IPR050572">
    <property type="entry name" value="Fe-S_Ferredoxin"/>
</dbReference>
<organism evidence="9 10">
    <name type="scientific">Desulfacinum infernum DSM 9756</name>
    <dbReference type="NCBI Taxonomy" id="1121391"/>
    <lineage>
        <taxon>Bacteria</taxon>
        <taxon>Pseudomonadati</taxon>
        <taxon>Thermodesulfobacteriota</taxon>
        <taxon>Syntrophobacteria</taxon>
        <taxon>Syntrophobacterales</taxon>
        <taxon>Syntrophobacteraceae</taxon>
        <taxon>Desulfacinum</taxon>
    </lineage>
</organism>
<evidence type="ECO:0000256" key="1">
    <source>
        <dbReference type="ARBA" id="ARBA00022448"/>
    </source>
</evidence>
<sequence>MFARMLVLRFPKEVVDKPIVTNLVRNYNLSFNILKAQIFPRKEGLMVLELRGNRKDYEKGLKYLKDIGVKVESIAQGIRRDEDKCYQCGACTAVCPTGALHIRRPEMAVLFESERCSACELCVKTCPARAMIVMFDRKVELEEDVA</sequence>
<dbReference type="InterPro" id="IPR018449">
    <property type="entry name" value="NIL_domain"/>
</dbReference>
<evidence type="ECO:0000256" key="2">
    <source>
        <dbReference type="ARBA" id="ARBA00022485"/>
    </source>
</evidence>
<keyword evidence="2" id="KW-0004">4Fe-4S</keyword>
<dbReference type="Pfam" id="PF13237">
    <property type="entry name" value="Fer4_10"/>
    <property type="match status" value="1"/>
</dbReference>
<dbReference type="Gene3D" id="3.30.70.260">
    <property type="match status" value="1"/>
</dbReference>
<dbReference type="SMART" id="SM00930">
    <property type="entry name" value="NIL"/>
    <property type="match status" value="1"/>
</dbReference>
<keyword evidence="3" id="KW-0479">Metal-binding</keyword>
<dbReference type="PROSITE" id="PS51379">
    <property type="entry name" value="4FE4S_FER_2"/>
    <property type="match status" value="2"/>
</dbReference>
<dbReference type="InterPro" id="IPR017900">
    <property type="entry name" value="4Fe4S_Fe_S_CS"/>
</dbReference>
<dbReference type="EMBL" id="FQVB01000005">
    <property type="protein sequence ID" value="SHE57308.1"/>
    <property type="molecule type" value="Genomic_DNA"/>
</dbReference>
<dbReference type="STRING" id="1121391.SAMN02745206_00509"/>
<proteinExistence type="predicted"/>
<dbReference type="OrthoDB" id="9808559at2"/>
<feature type="domain" description="4Fe-4S ferredoxin-type" evidence="8">
    <location>
        <begin position="107"/>
        <end position="136"/>
    </location>
</feature>
<name>A0A1M4UKY2_9BACT</name>
<evidence type="ECO:0000256" key="7">
    <source>
        <dbReference type="ARBA" id="ARBA00023014"/>
    </source>
</evidence>
<protein>
    <submittedName>
        <fullName evidence="9">4Fe-4S dicluster domain-containing protein</fullName>
    </submittedName>
</protein>
<keyword evidence="1" id="KW-0813">Transport</keyword>
<evidence type="ECO:0000259" key="8">
    <source>
        <dbReference type="PROSITE" id="PS51379"/>
    </source>
</evidence>
<dbReference type="GO" id="GO:0046872">
    <property type="term" value="F:metal ion binding"/>
    <property type="evidence" value="ECO:0007669"/>
    <property type="project" value="UniProtKB-KW"/>
</dbReference>
<dbReference type="Proteomes" id="UP000184076">
    <property type="component" value="Unassembled WGS sequence"/>
</dbReference>
<dbReference type="InterPro" id="IPR045865">
    <property type="entry name" value="ACT-like_dom_sf"/>
</dbReference>
<evidence type="ECO:0000256" key="3">
    <source>
        <dbReference type="ARBA" id="ARBA00022723"/>
    </source>
</evidence>